<keyword evidence="3" id="KW-1185">Reference proteome</keyword>
<dbReference type="PANTHER" id="PTHR30283:SF4">
    <property type="entry name" value="PEROXIDE STRESS RESISTANCE PROTEIN YAAA"/>
    <property type="match status" value="1"/>
</dbReference>
<evidence type="ECO:0000313" key="3">
    <source>
        <dbReference type="Proteomes" id="UP000239747"/>
    </source>
</evidence>
<evidence type="ECO:0000256" key="1">
    <source>
        <dbReference type="HAMAP-Rule" id="MF_00652"/>
    </source>
</evidence>
<dbReference type="Pfam" id="PF03883">
    <property type="entry name" value="H2O2_YaaD"/>
    <property type="match status" value="1"/>
</dbReference>
<sequence length="253" mass="29060">MKILLSPAKTLDYKTELPIKDHTQPVFIKEATKLNKVLKKMSAKEIGELMHISDTLADLNYQRNQDFEVEFTAANSRPAVYAFAGDVYTGLDAYTLQSNHIDDMQSMVRILSGLYGYLRPLDLLQPYRLEMGTKLSIGKDKNLYAFWKDIVTPSLNKEIKEDEVVVNLASNEYFKVIEKKSLNGHLISPIFKDYKNDKLKVISFFAKKARGTMARFLIESKASSLSDVLAFQMDDYRYSEKDTIKENEPVFIR</sequence>
<accession>A0A2S7U8F5</accession>
<dbReference type="PANTHER" id="PTHR30283">
    <property type="entry name" value="PEROXIDE STRESS RESPONSE PROTEIN YAAA"/>
    <property type="match status" value="1"/>
</dbReference>
<dbReference type="OrthoDB" id="9777133at2"/>
<comment type="caution">
    <text evidence="2">The sequence shown here is derived from an EMBL/GenBank/DDBJ whole genome shotgun (WGS) entry which is preliminary data.</text>
</comment>
<name>A0A2S7U8F5_9FLAO</name>
<proteinExistence type="inferred from homology"/>
<dbReference type="EMBL" id="MTPW01000001">
    <property type="protein sequence ID" value="PQJ30837.1"/>
    <property type="molecule type" value="Genomic_DNA"/>
</dbReference>
<evidence type="ECO:0000313" key="2">
    <source>
        <dbReference type="EMBL" id="PQJ30837.1"/>
    </source>
</evidence>
<dbReference type="RefSeq" id="WP_105070000.1">
    <property type="nucleotide sequence ID" value="NZ_MTPW01000001.1"/>
</dbReference>
<dbReference type="NCBIfam" id="NF002542">
    <property type="entry name" value="PRK02101.1-3"/>
    <property type="match status" value="1"/>
</dbReference>
<reference evidence="2 3" key="1">
    <citation type="submission" date="2017-01" db="EMBL/GenBank/DDBJ databases">
        <title>Trade-off between light-utilization and light-protection in marine flavobacteria.</title>
        <authorList>
            <person name="Kumagai Y."/>
            <person name="Yoshizawa S."/>
            <person name="Kogure K."/>
            <person name="Iwasaki W."/>
        </authorList>
    </citation>
    <scope>NUCLEOTIDE SEQUENCE [LARGE SCALE GENOMIC DNA]</scope>
    <source>
        <strain evidence="2 3">KCTC 32109</strain>
    </source>
</reference>
<dbReference type="GO" id="GO:0033194">
    <property type="term" value="P:response to hydroperoxide"/>
    <property type="evidence" value="ECO:0007669"/>
    <property type="project" value="TreeGrafter"/>
</dbReference>
<protein>
    <recommendedName>
        <fullName evidence="1">UPF0246 protein BST92_02325</fullName>
    </recommendedName>
</protein>
<gene>
    <name evidence="2" type="ORF">BST92_02325</name>
</gene>
<dbReference type="HAMAP" id="MF_00652">
    <property type="entry name" value="UPF0246"/>
    <property type="match status" value="1"/>
</dbReference>
<comment type="similarity">
    <text evidence="1">Belongs to the UPF0246 family.</text>
</comment>
<organism evidence="2 3">
    <name type="scientific">Nonlabens arenilitoris</name>
    <dbReference type="NCBI Taxonomy" id="1217969"/>
    <lineage>
        <taxon>Bacteria</taxon>
        <taxon>Pseudomonadati</taxon>
        <taxon>Bacteroidota</taxon>
        <taxon>Flavobacteriia</taxon>
        <taxon>Flavobacteriales</taxon>
        <taxon>Flavobacteriaceae</taxon>
        <taxon>Nonlabens</taxon>
    </lineage>
</organism>
<dbReference type="InterPro" id="IPR005583">
    <property type="entry name" value="YaaA"/>
</dbReference>
<dbReference type="AlphaFoldDB" id="A0A2S7U8F5"/>
<dbReference type="GO" id="GO:0005829">
    <property type="term" value="C:cytosol"/>
    <property type="evidence" value="ECO:0007669"/>
    <property type="project" value="TreeGrafter"/>
</dbReference>
<dbReference type="Proteomes" id="UP000239747">
    <property type="component" value="Unassembled WGS sequence"/>
</dbReference>